<keyword evidence="1" id="KW-0472">Membrane</keyword>
<dbReference type="EMBL" id="CAJOBF010000587">
    <property type="protein sequence ID" value="CAF3840085.1"/>
    <property type="molecule type" value="Genomic_DNA"/>
</dbReference>
<evidence type="ECO:0000313" key="8">
    <source>
        <dbReference type="EMBL" id="CAF3840085.1"/>
    </source>
</evidence>
<dbReference type="EMBL" id="CAJNOW010008390">
    <property type="protein sequence ID" value="CAF1536398.1"/>
    <property type="molecule type" value="Genomic_DNA"/>
</dbReference>
<dbReference type="Proteomes" id="UP000676336">
    <property type="component" value="Unassembled WGS sequence"/>
</dbReference>
<dbReference type="EMBL" id="CAJOBG010000459">
    <property type="protein sequence ID" value="CAF3817414.1"/>
    <property type="molecule type" value="Genomic_DNA"/>
</dbReference>
<dbReference type="Proteomes" id="UP000663834">
    <property type="component" value="Unassembled WGS sequence"/>
</dbReference>
<keyword evidence="1" id="KW-0812">Transmembrane</keyword>
<evidence type="ECO:0000313" key="3">
    <source>
        <dbReference type="EMBL" id="CAF2123197.1"/>
    </source>
</evidence>
<gene>
    <name evidence="2" type="ORF">KQP761_LOCUS16661</name>
    <name evidence="4" type="ORF">MBJ925_LOCUS31569</name>
    <name evidence="7" type="ORF">OVN521_LOCUS4831</name>
    <name evidence="6" type="ORF">SMN809_LOCUS1069</name>
    <name evidence="8" type="ORF">UXM345_LOCUS7166</name>
    <name evidence="5" type="ORF">WKI299_LOCUS36676</name>
    <name evidence="3" type="ORF">XDN619_LOCUS23177</name>
</gene>
<comment type="caution">
    <text evidence="5">The sequence shown here is derived from an EMBL/GenBank/DDBJ whole genome shotgun (WGS) entry which is preliminary data.</text>
</comment>
<feature type="transmembrane region" description="Helical" evidence="1">
    <location>
        <begin position="33"/>
        <end position="58"/>
    </location>
</feature>
<reference evidence="5" key="1">
    <citation type="submission" date="2021-02" db="EMBL/GenBank/DDBJ databases">
        <authorList>
            <person name="Nowell W R."/>
        </authorList>
    </citation>
    <scope>NUCLEOTIDE SEQUENCE</scope>
</reference>
<protein>
    <submittedName>
        <fullName evidence="5">Uncharacterized protein</fullName>
    </submittedName>
</protein>
<accession>A0A817A4P3</accession>
<dbReference type="EMBL" id="CAJNRF010017960">
    <property type="protein sequence ID" value="CAF2244132.1"/>
    <property type="molecule type" value="Genomic_DNA"/>
</dbReference>
<dbReference type="EMBL" id="CAJNRG010010485">
    <property type="protein sequence ID" value="CAF2123197.1"/>
    <property type="molecule type" value="Genomic_DNA"/>
</dbReference>
<keyword evidence="1" id="KW-1133">Transmembrane helix</keyword>
<dbReference type="Proteomes" id="UP000663856">
    <property type="component" value="Unassembled WGS sequence"/>
</dbReference>
<name>A0A817A4P3_9BILA</name>
<proteinExistence type="predicted"/>
<dbReference type="AlphaFoldDB" id="A0A817A4P3"/>
<dbReference type="OrthoDB" id="10114408at2759"/>
<dbReference type="EMBL" id="CAJNRE010017220">
    <property type="protein sequence ID" value="CAF2152680.1"/>
    <property type="molecule type" value="Genomic_DNA"/>
</dbReference>
<dbReference type="Proteomes" id="UP000663866">
    <property type="component" value="Unassembled WGS sequence"/>
</dbReference>
<keyword evidence="10" id="KW-1185">Reference proteome</keyword>
<evidence type="ECO:0000313" key="7">
    <source>
        <dbReference type="EMBL" id="CAF3817414.1"/>
    </source>
</evidence>
<dbReference type="Proteomes" id="UP000663824">
    <property type="component" value="Unassembled WGS sequence"/>
</dbReference>
<evidence type="ECO:0000313" key="6">
    <source>
        <dbReference type="EMBL" id="CAF3799069.1"/>
    </source>
</evidence>
<evidence type="ECO:0000313" key="4">
    <source>
        <dbReference type="EMBL" id="CAF2152680.1"/>
    </source>
</evidence>
<evidence type="ECO:0000313" key="5">
    <source>
        <dbReference type="EMBL" id="CAF2244132.1"/>
    </source>
</evidence>
<dbReference type="EMBL" id="CAJOBI010000151">
    <property type="protein sequence ID" value="CAF3799069.1"/>
    <property type="molecule type" value="Genomic_DNA"/>
</dbReference>
<evidence type="ECO:0000313" key="10">
    <source>
        <dbReference type="Proteomes" id="UP000663866"/>
    </source>
</evidence>
<evidence type="ECO:0000313" key="9">
    <source>
        <dbReference type="Proteomes" id="UP000663856"/>
    </source>
</evidence>
<evidence type="ECO:0000256" key="1">
    <source>
        <dbReference type="SAM" id="Phobius"/>
    </source>
</evidence>
<organism evidence="5 9">
    <name type="scientific">Rotaria magnacalcarata</name>
    <dbReference type="NCBI Taxonomy" id="392030"/>
    <lineage>
        <taxon>Eukaryota</taxon>
        <taxon>Metazoa</taxon>
        <taxon>Spiralia</taxon>
        <taxon>Gnathifera</taxon>
        <taxon>Rotifera</taxon>
        <taxon>Eurotatoria</taxon>
        <taxon>Bdelloidea</taxon>
        <taxon>Philodinida</taxon>
        <taxon>Philodinidae</taxon>
        <taxon>Rotaria</taxon>
    </lineage>
</organism>
<dbReference type="Proteomes" id="UP000663842">
    <property type="component" value="Unassembled WGS sequence"/>
</dbReference>
<evidence type="ECO:0000313" key="2">
    <source>
        <dbReference type="EMBL" id="CAF1536398.1"/>
    </source>
</evidence>
<dbReference type="Proteomes" id="UP000663887">
    <property type="component" value="Unassembled WGS sequence"/>
</dbReference>
<sequence>MYPPMSYNADILTGVKTEVVTIKETVRIEWKRISINVVTLSISITTNIGAIVSFYPLIEKVQCIQVMCDDEVIWMKKGIQGKLKLLKYVRGIDTLSENEFTNTVSIRVTSGEYKFLAY</sequence>